<evidence type="ECO:0000256" key="2">
    <source>
        <dbReference type="ARBA" id="ARBA00008821"/>
    </source>
</evidence>
<keyword evidence="9" id="KW-1185">Reference proteome</keyword>
<dbReference type="GO" id="GO:0000324">
    <property type="term" value="C:fungal-type vacuole"/>
    <property type="evidence" value="ECO:0007669"/>
    <property type="project" value="TreeGrafter"/>
</dbReference>
<comment type="similarity">
    <text evidence="2">Belongs to the nucleobase:cation symporter-2 (NCS2) (TC 2.A.40) family.</text>
</comment>
<organism evidence="8 9">
    <name type="scientific">Powellomyces hirtus</name>
    <dbReference type="NCBI Taxonomy" id="109895"/>
    <lineage>
        <taxon>Eukaryota</taxon>
        <taxon>Fungi</taxon>
        <taxon>Fungi incertae sedis</taxon>
        <taxon>Chytridiomycota</taxon>
        <taxon>Chytridiomycota incertae sedis</taxon>
        <taxon>Chytridiomycetes</taxon>
        <taxon>Spizellomycetales</taxon>
        <taxon>Powellomycetaceae</taxon>
        <taxon>Powellomyces</taxon>
    </lineage>
</organism>
<keyword evidence="4 7" id="KW-0812">Transmembrane</keyword>
<keyword evidence="5 7" id="KW-1133">Transmembrane helix</keyword>
<comment type="caution">
    <text evidence="8">The sequence shown here is derived from an EMBL/GenBank/DDBJ whole genome shotgun (WGS) entry which is preliminary data.</text>
</comment>
<protein>
    <submittedName>
        <fullName evidence="8">Uncharacterized protein</fullName>
    </submittedName>
</protein>
<dbReference type="PANTHER" id="PTHR42810">
    <property type="entry name" value="PURINE PERMEASE C1399.01C-RELATED"/>
    <property type="match status" value="1"/>
</dbReference>
<feature type="transmembrane region" description="Helical" evidence="7">
    <location>
        <begin position="40"/>
        <end position="58"/>
    </location>
</feature>
<keyword evidence="6 7" id="KW-0472">Membrane</keyword>
<reference evidence="8 9" key="1">
    <citation type="journal article" date="2019" name="Sci. Rep.">
        <title>Comparative genomics of chytrid fungi reveal insights into the obligate biotrophic and pathogenic lifestyle of Synchytrium endobioticum.</title>
        <authorList>
            <person name="van de Vossenberg B.T.L.H."/>
            <person name="Warris S."/>
            <person name="Nguyen H.D.T."/>
            <person name="van Gent-Pelzer M.P.E."/>
            <person name="Joly D.L."/>
            <person name="van de Geest H.C."/>
            <person name="Bonants P.J.M."/>
            <person name="Smith D.S."/>
            <person name="Levesque C.A."/>
            <person name="van der Lee T.A.J."/>
        </authorList>
    </citation>
    <scope>NUCLEOTIDE SEQUENCE [LARGE SCALE GENOMIC DNA]</scope>
    <source>
        <strain evidence="8 9">CBS 809.83</strain>
    </source>
</reference>
<dbReference type="PANTHER" id="PTHR42810:SF2">
    <property type="entry name" value="PURINE PERMEASE C1399.01C-RELATED"/>
    <property type="match status" value="1"/>
</dbReference>
<gene>
    <name evidence="8" type="ORF">PhCBS80983_g05702</name>
</gene>
<evidence type="ECO:0000313" key="9">
    <source>
        <dbReference type="Proteomes" id="UP000318582"/>
    </source>
</evidence>
<evidence type="ECO:0000256" key="1">
    <source>
        <dbReference type="ARBA" id="ARBA00004141"/>
    </source>
</evidence>
<evidence type="ECO:0000256" key="6">
    <source>
        <dbReference type="ARBA" id="ARBA00023136"/>
    </source>
</evidence>
<evidence type="ECO:0000256" key="4">
    <source>
        <dbReference type="ARBA" id="ARBA00022692"/>
    </source>
</evidence>
<dbReference type="InterPro" id="IPR006043">
    <property type="entry name" value="NCS2"/>
</dbReference>
<dbReference type="EMBL" id="QEAQ01000135">
    <property type="protein sequence ID" value="TPX54845.1"/>
    <property type="molecule type" value="Genomic_DNA"/>
</dbReference>
<evidence type="ECO:0000256" key="3">
    <source>
        <dbReference type="ARBA" id="ARBA00022448"/>
    </source>
</evidence>
<comment type="subcellular location">
    <subcellularLocation>
        <location evidence="1">Membrane</location>
        <topology evidence="1">Multi-pass membrane protein</topology>
    </subcellularLocation>
</comment>
<dbReference type="Proteomes" id="UP000318582">
    <property type="component" value="Unassembled WGS sequence"/>
</dbReference>
<evidence type="ECO:0000256" key="5">
    <source>
        <dbReference type="ARBA" id="ARBA00022989"/>
    </source>
</evidence>
<accession>A0A507DUD7</accession>
<dbReference type="STRING" id="109895.A0A507DUD7"/>
<dbReference type="AlphaFoldDB" id="A0A507DUD7"/>
<feature type="transmembrane region" description="Helical" evidence="7">
    <location>
        <begin position="78"/>
        <end position="97"/>
    </location>
</feature>
<dbReference type="GO" id="GO:0005886">
    <property type="term" value="C:plasma membrane"/>
    <property type="evidence" value="ECO:0007669"/>
    <property type="project" value="TreeGrafter"/>
</dbReference>
<keyword evidence="3" id="KW-0813">Transport</keyword>
<evidence type="ECO:0000313" key="8">
    <source>
        <dbReference type="EMBL" id="TPX54845.1"/>
    </source>
</evidence>
<name>A0A507DUD7_9FUNG</name>
<proteinExistence type="inferred from homology"/>
<sequence>MIAVFIICAREVIGHVTVTCDVSRLEVEGELYESRIQRGVLADGISGMLAALMTITPMTTFAAEQRGDCFNGCGNWTAGFWCCMFLIIMGTFTEFAAHPQRCSRQNDNLSVRFGRSLRYGHHQPYPVHRFILTASLAVGYGATLVPNWFSYVFTYDGPKSSLRGFLDAIGLILETGLLSPDL</sequence>
<evidence type="ECO:0000256" key="7">
    <source>
        <dbReference type="SAM" id="Phobius"/>
    </source>
</evidence>
<dbReference type="Pfam" id="PF00860">
    <property type="entry name" value="Xan_ur_permease"/>
    <property type="match status" value="1"/>
</dbReference>
<dbReference type="GO" id="GO:0042907">
    <property type="term" value="F:xanthine transmembrane transporter activity"/>
    <property type="evidence" value="ECO:0007669"/>
    <property type="project" value="TreeGrafter"/>
</dbReference>